<dbReference type="InterPro" id="IPR027417">
    <property type="entry name" value="P-loop_NTPase"/>
</dbReference>
<evidence type="ECO:0000313" key="5">
    <source>
        <dbReference type="Proteomes" id="UP000663400"/>
    </source>
</evidence>
<reference evidence="4 5" key="1">
    <citation type="submission" date="2021-02" db="EMBL/GenBank/DDBJ databases">
        <title>Lysobacter arenosi sp. nov., isolated from soil of gangwondo yeongwol, south Korea.</title>
        <authorList>
            <person name="Kim K.R."/>
            <person name="Kim K.H."/>
            <person name="Jeon C.O."/>
        </authorList>
    </citation>
    <scope>NUCLEOTIDE SEQUENCE [LARGE SCALE GENOMIC DNA]</scope>
    <source>
        <strain evidence="4 5">R7</strain>
    </source>
</reference>
<proteinExistence type="predicted"/>
<dbReference type="EC" id="2.7.7.7" evidence="1"/>
<organism evidence="4 5">
    <name type="scientific">Lysobacter arenosi</name>
    <dbReference type="NCBI Taxonomy" id="2795387"/>
    <lineage>
        <taxon>Bacteria</taxon>
        <taxon>Pseudomonadati</taxon>
        <taxon>Pseudomonadota</taxon>
        <taxon>Gammaproteobacteria</taxon>
        <taxon>Lysobacterales</taxon>
        <taxon>Lysobacteraceae</taxon>
        <taxon>Lysobacter</taxon>
    </lineage>
</organism>
<evidence type="ECO:0000313" key="4">
    <source>
        <dbReference type="EMBL" id="QSX75358.1"/>
    </source>
</evidence>
<dbReference type="Pfam" id="PF13177">
    <property type="entry name" value="DNA_pol3_delta2"/>
    <property type="match status" value="1"/>
</dbReference>
<evidence type="ECO:0000256" key="2">
    <source>
        <dbReference type="ARBA" id="ARBA00022932"/>
    </source>
</evidence>
<gene>
    <name evidence="4" type="ORF">HIV01_002015</name>
</gene>
<evidence type="ECO:0000256" key="1">
    <source>
        <dbReference type="ARBA" id="ARBA00012417"/>
    </source>
</evidence>
<dbReference type="RefSeq" id="WP_200604596.1">
    <property type="nucleotide sequence ID" value="NZ_CP071517.1"/>
</dbReference>
<dbReference type="NCBIfam" id="NF006447">
    <property type="entry name" value="PRK08769.1"/>
    <property type="match status" value="1"/>
</dbReference>
<dbReference type="SUPFAM" id="SSF52540">
    <property type="entry name" value="P-loop containing nucleoside triphosphate hydrolases"/>
    <property type="match status" value="1"/>
</dbReference>
<keyword evidence="5" id="KW-1185">Reference proteome</keyword>
<protein>
    <recommendedName>
        <fullName evidence="1">DNA-directed DNA polymerase</fullName>
        <ecNumber evidence="1">2.7.7.7</ecNumber>
    </recommendedName>
</protein>
<comment type="catalytic activity">
    <reaction evidence="3">
        <text>DNA(n) + a 2'-deoxyribonucleoside 5'-triphosphate = DNA(n+1) + diphosphate</text>
        <dbReference type="Rhea" id="RHEA:22508"/>
        <dbReference type="Rhea" id="RHEA-COMP:17339"/>
        <dbReference type="Rhea" id="RHEA-COMP:17340"/>
        <dbReference type="ChEBI" id="CHEBI:33019"/>
        <dbReference type="ChEBI" id="CHEBI:61560"/>
        <dbReference type="ChEBI" id="CHEBI:173112"/>
        <dbReference type="EC" id="2.7.7.7"/>
    </reaction>
</comment>
<dbReference type="NCBIfam" id="TIGR00678">
    <property type="entry name" value="holB"/>
    <property type="match status" value="1"/>
</dbReference>
<accession>A0ABX7RCZ1</accession>
<dbReference type="InterPro" id="IPR050238">
    <property type="entry name" value="DNA_Rep/Repair_Clamp_Loader"/>
</dbReference>
<dbReference type="EMBL" id="CP071517">
    <property type="protein sequence ID" value="QSX75358.1"/>
    <property type="molecule type" value="Genomic_DNA"/>
</dbReference>
<dbReference type="PANTHER" id="PTHR11669">
    <property type="entry name" value="REPLICATION FACTOR C / DNA POLYMERASE III GAMMA-TAU SUBUNIT"/>
    <property type="match status" value="1"/>
</dbReference>
<keyword evidence="2" id="KW-0239">DNA-directed DNA polymerase</keyword>
<keyword evidence="4" id="KW-0808">Transferase</keyword>
<dbReference type="PANTHER" id="PTHR11669:SF8">
    <property type="entry name" value="DNA POLYMERASE III SUBUNIT DELTA"/>
    <property type="match status" value="1"/>
</dbReference>
<dbReference type="GO" id="GO:0003887">
    <property type="term" value="F:DNA-directed DNA polymerase activity"/>
    <property type="evidence" value="ECO:0007669"/>
    <property type="project" value="UniProtKB-EC"/>
</dbReference>
<dbReference type="Gene3D" id="3.40.50.300">
    <property type="entry name" value="P-loop containing nucleotide triphosphate hydrolases"/>
    <property type="match status" value="1"/>
</dbReference>
<sequence>MSTFAPWQQRVYDQAVAAQASGRLAHGLLFCGPAQLGKRAVAERLAQRLLCQQPAAAGEPCGNCRSCHLLAAGTHPDYQFVSFVPNKEGTRLRTEIVIEQIRQVSEKLSLTPQYGGAQVVIIDPAEAVNHAACNALLKTLEEPVPGRYLWLLSAHPARLPATIRSRCQRYEFRLPQAAESLAWLKQLGHSDASAREALEAARGHPGLANEWLGNDGLKLRREVGSDLAKLARGDVGAVETAQRWVGDDNAAVRLRHAADLALADAAGLTDPGRTRSLAAWFDQANRTRDLLRTTVRADLAVTELLLAWHALHGRRAEGGSR</sequence>
<dbReference type="Proteomes" id="UP000663400">
    <property type="component" value="Chromosome"/>
</dbReference>
<evidence type="ECO:0000256" key="3">
    <source>
        <dbReference type="ARBA" id="ARBA00049244"/>
    </source>
</evidence>
<keyword evidence="4" id="KW-0548">Nucleotidyltransferase</keyword>
<name>A0ABX7RCZ1_9GAMM</name>
<dbReference type="InterPro" id="IPR004622">
    <property type="entry name" value="DNA_pol_HolB"/>
</dbReference>